<name>A0A519BHV8_ACIG2</name>
<gene>
    <name evidence="6" type="ORF">EVJ46_01035</name>
</gene>
<evidence type="ECO:0000256" key="3">
    <source>
        <dbReference type="ARBA" id="ARBA00022722"/>
    </source>
</evidence>
<dbReference type="Pfam" id="PF01934">
    <property type="entry name" value="HepT-like"/>
    <property type="match status" value="1"/>
</dbReference>
<dbReference type="PANTHER" id="PTHR34139:SF1">
    <property type="entry name" value="RNASE MJ1380-RELATED"/>
    <property type="match status" value="1"/>
</dbReference>
<dbReference type="PANTHER" id="PTHR34139">
    <property type="entry name" value="UPF0331 PROTEIN MJ0127"/>
    <property type="match status" value="1"/>
</dbReference>
<keyword evidence="4" id="KW-0547">Nucleotide-binding</keyword>
<evidence type="ECO:0000256" key="4">
    <source>
        <dbReference type="ARBA" id="ARBA00022741"/>
    </source>
</evidence>
<dbReference type="AlphaFoldDB" id="A0A519BHV8"/>
<dbReference type="InterPro" id="IPR051813">
    <property type="entry name" value="HepT_RNase_toxin"/>
</dbReference>
<evidence type="ECO:0000313" key="6">
    <source>
        <dbReference type="EMBL" id="RZD16853.1"/>
    </source>
</evidence>
<accession>A0A519BHV8</accession>
<organism evidence="6 7">
    <name type="scientific">Acididesulfobacter guangdongensis</name>
    <dbReference type="NCBI Taxonomy" id="2597225"/>
    <lineage>
        <taxon>Bacteria</taxon>
        <taxon>Deltaproteobacteria</taxon>
        <taxon>Candidatus Acidulodesulfobacterales</taxon>
        <taxon>Candidatus Acididesulfobacter</taxon>
    </lineage>
</organism>
<dbReference type="EMBL" id="SGBC01000001">
    <property type="protein sequence ID" value="RZD16853.1"/>
    <property type="molecule type" value="Genomic_DNA"/>
</dbReference>
<keyword evidence="3" id="KW-0540">Nuclease</keyword>
<comment type="caution">
    <text evidence="6">The sequence shown here is derived from an EMBL/GenBank/DDBJ whole genome shotgun (WGS) entry which is preliminary data.</text>
</comment>
<dbReference type="Proteomes" id="UP000316562">
    <property type="component" value="Unassembled WGS sequence"/>
</dbReference>
<evidence type="ECO:0000313" key="7">
    <source>
        <dbReference type="Proteomes" id="UP000316562"/>
    </source>
</evidence>
<dbReference type="GO" id="GO:0004540">
    <property type="term" value="F:RNA nuclease activity"/>
    <property type="evidence" value="ECO:0007669"/>
    <property type="project" value="InterPro"/>
</dbReference>
<reference evidence="6 7" key="1">
    <citation type="journal article" date="2019" name="ISME J.">
        <title>Insights into ecological role of a new deltaproteobacterial order Candidatus Acidulodesulfobacterales by metagenomics and metatranscriptomics.</title>
        <authorList>
            <person name="Tan S."/>
            <person name="Liu J."/>
            <person name="Fang Y."/>
            <person name="Hedlund B.P."/>
            <person name="Lian Z.H."/>
            <person name="Huang L.Y."/>
            <person name="Li J.T."/>
            <person name="Huang L.N."/>
            <person name="Li W.J."/>
            <person name="Jiang H.C."/>
            <person name="Dong H.L."/>
            <person name="Shu W.S."/>
        </authorList>
    </citation>
    <scope>NUCLEOTIDE SEQUENCE [LARGE SCALE GENOMIC DNA]</scope>
    <source>
        <strain evidence="6">AP2</strain>
    </source>
</reference>
<keyword evidence="2" id="KW-1277">Toxin-antitoxin system</keyword>
<evidence type="ECO:0000256" key="5">
    <source>
        <dbReference type="ARBA" id="ARBA00022801"/>
    </source>
</evidence>
<keyword evidence="1" id="KW-0597">Phosphoprotein</keyword>
<evidence type="ECO:0000256" key="1">
    <source>
        <dbReference type="ARBA" id="ARBA00022553"/>
    </source>
</evidence>
<proteinExistence type="predicted"/>
<evidence type="ECO:0000256" key="2">
    <source>
        <dbReference type="ARBA" id="ARBA00022649"/>
    </source>
</evidence>
<protein>
    <submittedName>
        <fullName evidence="6">DUF86 domain-containing protein</fullName>
    </submittedName>
</protein>
<dbReference type="GO" id="GO:0110001">
    <property type="term" value="C:toxin-antitoxin complex"/>
    <property type="evidence" value="ECO:0007669"/>
    <property type="project" value="InterPro"/>
</dbReference>
<dbReference type="GO" id="GO:0000166">
    <property type="term" value="F:nucleotide binding"/>
    <property type="evidence" value="ECO:0007669"/>
    <property type="project" value="UniProtKB-KW"/>
</dbReference>
<dbReference type="GO" id="GO:0016787">
    <property type="term" value="F:hydrolase activity"/>
    <property type="evidence" value="ECO:0007669"/>
    <property type="project" value="UniProtKB-KW"/>
</dbReference>
<sequence>METLYLQTHIGRGNVYLKNKDIRDYLNDIIDAAAKILEFTQNITSYDEFIENDMLLSAVIRKFEIIGEAIKKIPIDTR</sequence>
<keyword evidence="5" id="KW-0378">Hydrolase</keyword>
<dbReference type="InterPro" id="IPR008201">
    <property type="entry name" value="HepT-like"/>
</dbReference>